<organism evidence="1 2">
    <name type="scientific">Streptomyces melanogenes</name>
    <dbReference type="NCBI Taxonomy" id="67326"/>
    <lineage>
        <taxon>Bacteria</taxon>
        <taxon>Bacillati</taxon>
        <taxon>Actinomycetota</taxon>
        <taxon>Actinomycetes</taxon>
        <taxon>Kitasatosporales</taxon>
        <taxon>Streptomycetaceae</taxon>
        <taxon>Streptomyces</taxon>
    </lineage>
</organism>
<keyword evidence="2" id="KW-1185">Reference proteome</keyword>
<reference evidence="1" key="1">
    <citation type="submission" date="2022-10" db="EMBL/GenBank/DDBJ databases">
        <title>The complete genomes of actinobacterial strains from the NBC collection.</title>
        <authorList>
            <person name="Joergensen T.S."/>
            <person name="Alvarez Arevalo M."/>
            <person name="Sterndorff E.B."/>
            <person name="Faurdal D."/>
            <person name="Vuksanovic O."/>
            <person name="Mourched A.-S."/>
            <person name="Charusanti P."/>
            <person name="Shaw S."/>
            <person name="Blin K."/>
            <person name="Weber T."/>
        </authorList>
    </citation>
    <scope>NUCLEOTIDE SEQUENCE</scope>
    <source>
        <strain evidence="1">NBC_00668</strain>
    </source>
</reference>
<evidence type="ECO:0000313" key="1">
    <source>
        <dbReference type="EMBL" id="WUT81027.1"/>
    </source>
</evidence>
<proteinExistence type="predicted"/>
<gene>
    <name evidence="1" type="ORF">OG515_01915</name>
</gene>
<name>A0ABZ1XDL6_9ACTN</name>
<accession>A0ABZ1XDL6</accession>
<dbReference type="Proteomes" id="UP001432060">
    <property type="component" value="Chromosome"/>
</dbReference>
<dbReference type="RefSeq" id="WP_329395069.1">
    <property type="nucleotide sequence ID" value="NZ_CP109019.1"/>
</dbReference>
<protein>
    <submittedName>
        <fullName evidence="1">Uncharacterized protein</fullName>
    </submittedName>
</protein>
<sequence length="40" mass="4150">MPKKDSALPRSGSGIWLLSDLIASSIRALCAFATLSSTPS</sequence>
<dbReference type="EMBL" id="CP109019">
    <property type="protein sequence ID" value="WUT81027.1"/>
    <property type="molecule type" value="Genomic_DNA"/>
</dbReference>
<evidence type="ECO:0000313" key="2">
    <source>
        <dbReference type="Proteomes" id="UP001432060"/>
    </source>
</evidence>